<feature type="region of interest" description="Disordered" evidence="6">
    <location>
        <begin position="73"/>
        <end position="96"/>
    </location>
</feature>
<dbReference type="GO" id="GO:0005634">
    <property type="term" value="C:nucleus"/>
    <property type="evidence" value="ECO:0007669"/>
    <property type="project" value="UniProtKB-SubCell"/>
</dbReference>
<evidence type="ECO:0000256" key="2">
    <source>
        <dbReference type="ARBA" id="ARBA00023015"/>
    </source>
</evidence>
<evidence type="ECO:0000256" key="1">
    <source>
        <dbReference type="ARBA" id="ARBA00004123"/>
    </source>
</evidence>
<dbReference type="GO" id="GO:0045893">
    <property type="term" value="P:positive regulation of DNA-templated transcription"/>
    <property type="evidence" value="ECO:0007669"/>
    <property type="project" value="TreeGrafter"/>
</dbReference>
<dbReference type="Gene3D" id="1.20.5.170">
    <property type="match status" value="1"/>
</dbReference>
<dbReference type="PANTHER" id="PTHR45764">
    <property type="entry name" value="BZIP TRANSCRIPTION FACTOR 44"/>
    <property type="match status" value="1"/>
</dbReference>
<dbReference type="PROSITE" id="PS00036">
    <property type="entry name" value="BZIP_BASIC"/>
    <property type="match status" value="1"/>
</dbReference>
<dbReference type="AlphaFoldDB" id="A0A9E7KAI9"/>
<evidence type="ECO:0000313" key="9">
    <source>
        <dbReference type="Proteomes" id="UP001055439"/>
    </source>
</evidence>
<dbReference type="FunFam" id="1.20.5.170:FF:000020">
    <property type="entry name" value="BZIP transcription factor"/>
    <property type="match status" value="1"/>
</dbReference>
<dbReference type="GO" id="GO:0046982">
    <property type="term" value="F:protein heterodimerization activity"/>
    <property type="evidence" value="ECO:0007669"/>
    <property type="project" value="UniProtKB-ARBA"/>
</dbReference>
<dbReference type="CDD" id="cd14702">
    <property type="entry name" value="bZIP_plant_GBF1"/>
    <property type="match status" value="1"/>
</dbReference>
<comment type="subcellular location">
    <subcellularLocation>
        <location evidence="1">Nucleus</location>
    </subcellularLocation>
</comment>
<evidence type="ECO:0000256" key="6">
    <source>
        <dbReference type="SAM" id="MobiDB-lite"/>
    </source>
</evidence>
<dbReference type="InterPro" id="IPR045314">
    <property type="entry name" value="bZIP_plant_GBF1"/>
</dbReference>
<keyword evidence="2" id="KW-0805">Transcription regulation</keyword>
<proteinExistence type="predicted"/>
<evidence type="ECO:0000256" key="3">
    <source>
        <dbReference type="ARBA" id="ARBA00023125"/>
    </source>
</evidence>
<dbReference type="PANTHER" id="PTHR45764:SF76">
    <property type="entry name" value="OS02G0132500 PROTEIN"/>
    <property type="match status" value="1"/>
</dbReference>
<organism evidence="8 9">
    <name type="scientific">Musa troglodytarum</name>
    <name type="common">fe'i banana</name>
    <dbReference type="NCBI Taxonomy" id="320322"/>
    <lineage>
        <taxon>Eukaryota</taxon>
        <taxon>Viridiplantae</taxon>
        <taxon>Streptophyta</taxon>
        <taxon>Embryophyta</taxon>
        <taxon>Tracheophyta</taxon>
        <taxon>Spermatophyta</taxon>
        <taxon>Magnoliopsida</taxon>
        <taxon>Liliopsida</taxon>
        <taxon>Zingiberales</taxon>
        <taxon>Musaceae</taxon>
        <taxon>Musa</taxon>
    </lineage>
</organism>
<keyword evidence="5" id="KW-0539">Nucleus</keyword>
<dbReference type="SMART" id="SM00338">
    <property type="entry name" value="BRLZ"/>
    <property type="match status" value="1"/>
</dbReference>
<dbReference type="SUPFAM" id="SSF57959">
    <property type="entry name" value="Leucine zipper domain"/>
    <property type="match status" value="1"/>
</dbReference>
<dbReference type="InterPro" id="IPR004827">
    <property type="entry name" value="bZIP"/>
</dbReference>
<keyword evidence="4" id="KW-0804">Transcription</keyword>
<dbReference type="GO" id="GO:0003700">
    <property type="term" value="F:DNA-binding transcription factor activity"/>
    <property type="evidence" value="ECO:0007669"/>
    <property type="project" value="InterPro"/>
</dbReference>
<evidence type="ECO:0000259" key="7">
    <source>
        <dbReference type="PROSITE" id="PS00036"/>
    </source>
</evidence>
<feature type="domain" description="BZIP" evidence="7">
    <location>
        <begin position="78"/>
        <end position="93"/>
    </location>
</feature>
<dbReference type="GO" id="GO:0000976">
    <property type="term" value="F:transcription cis-regulatory region binding"/>
    <property type="evidence" value="ECO:0007669"/>
    <property type="project" value="TreeGrafter"/>
</dbReference>
<evidence type="ECO:0000256" key="5">
    <source>
        <dbReference type="ARBA" id="ARBA00023242"/>
    </source>
</evidence>
<dbReference type="EMBL" id="CP097508">
    <property type="protein sequence ID" value="URE10492.1"/>
    <property type="molecule type" value="Genomic_DNA"/>
</dbReference>
<name>A0A9E7KAI9_9LILI</name>
<dbReference type="InterPro" id="IPR046347">
    <property type="entry name" value="bZIP_sf"/>
</dbReference>
<dbReference type="OrthoDB" id="551672at2759"/>
<evidence type="ECO:0000256" key="4">
    <source>
        <dbReference type="ARBA" id="ARBA00023163"/>
    </source>
</evidence>
<dbReference type="Pfam" id="PF00170">
    <property type="entry name" value="bZIP_1"/>
    <property type="match status" value="1"/>
</dbReference>
<keyword evidence="3" id="KW-0238">DNA-binding</keyword>
<gene>
    <name evidence="8" type="ORF">MUK42_23317</name>
</gene>
<keyword evidence="9" id="KW-1185">Reference proteome</keyword>
<sequence>MTPILSEILLSRFTINSTLRRRTHLVQSLSVVFLYWFYVFSEYSYLGLMASSGDTSCGWSQIGKSQSEQALMNQRKQKRMVSNRESARRSRMRKQKHLEDLTAEVRQLRKEKSQILTALSITTQQYAAMEAQNAVLRAQTMELGATLQSLNQILVLRCMNGTDWVSDAFGETSDSLARTWSMMGEKPPISTASTDMFRYC</sequence>
<accession>A0A9E7KAI9</accession>
<evidence type="ECO:0000313" key="8">
    <source>
        <dbReference type="EMBL" id="URE10492.1"/>
    </source>
</evidence>
<reference evidence="8" key="1">
    <citation type="submission" date="2022-05" db="EMBL/GenBank/DDBJ databases">
        <title>The Musa troglodytarum L. genome provides insights into the mechanism of non-climacteric behaviour and enrichment of carotenoids.</title>
        <authorList>
            <person name="Wang J."/>
        </authorList>
    </citation>
    <scope>NUCLEOTIDE SEQUENCE</scope>
    <source>
        <tissue evidence="8">Leaf</tissue>
    </source>
</reference>
<dbReference type="Proteomes" id="UP001055439">
    <property type="component" value="Chromosome 6"/>
</dbReference>
<protein>
    <submittedName>
        <fullName evidence="8">Ocs element-binding factor 1</fullName>
    </submittedName>
</protein>